<proteinExistence type="inferred from homology"/>
<sequence length="245" mass="26750">MKDYQPQPDLLKDRIILVTGAAGAIGSAAAKAFAAHGATVALLDNRQVKTEKVYDAIVEAGHPRPAICPLDLEKASPKHFVKIADMLHDEFGRLDGILHAAGMLGTLTPLDHYDLTLWSRVMQVNLNAAYLMTRACLNLLRKSDDASIIFNSAREGRQGKAYWGAYGISHAAVENMMEIFADELEECTHIRANSIDPGPVRGRLRALAFPGEDPNSIPEADTIMADYLYLMGQDSKGVTGQRFSI</sequence>
<organism evidence="3">
    <name type="scientific">hydrothermal vent metagenome</name>
    <dbReference type="NCBI Taxonomy" id="652676"/>
    <lineage>
        <taxon>unclassified sequences</taxon>
        <taxon>metagenomes</taxon>
        <taxon>ecological metagenomes</taxon>
    </lineage>
</organism>
<dbReference type="InterPro" id="IPR002347">
    <property type="entry name" value="SDR_fam"/>
</dbReference>
<dbReference type="AlphaFoldDB" id="A0A3B1A1R7"/>
<dbReference type="PANTHER" id="PTHR42901">
    <property type="entry name" value="ALCOHOL DEHYDROGENASE"/>
    <property type="match status" value="1"/>
</dbReference>
<dbReference type="PANTHER" id="PTHR42901:SF1">
    <property type="entry name" value="ALCOHOL DEHYDROGENASE"/>
    <property type="match status" value="1"/>
</dbReference>
<keyword evidence="2" id="KW-0560">Oxidoreductase</keyword>
<dbReference type="Pfam" id="PF00106">
    <property type="entry name" value="adh_short"/>
    <property type="match status" value="1"/>
</dbReference>
<dbReference type="EMBL" id="UOFU01000181">
    <property type="protein sequence ID" value="VAW99745.1"/>
    <property type="molecule type" value="Genomic_DNA"/>
</dbReference>
<comment type="similarity">
    <text evidence="1">Belongs to the short-chain dehydrogenases/reductases (SDR) family.</text>
</comment>
<dbReference type="NCBIfam" id="NF006509">
    <property type="entry name" value="PRK08945.1"/>
    <property type="match status" value="1"/>
</dbReference>
<protein>
    <submittedName>
        <fullName evidence="3">Oxidoreductase</fullName>
    </submittedName>
</protein>
<reference evidence="3" key="1">
    <citation type="submission" date="2018-06" db="EMBL/GenBank/DDBJ databases">
        <authorList>
            <person name="Zhirakovskaya E."/>
        </authorList>
    </citation>
    <scope>NUCLEOTIDE SEQUENCE</scope>
</reference>
<dbReference type="InterPro" id="IPR036291">
    <property type="entry name" value="NAD(P)-bd_dom_sf"/>
</dbReference>
<gene>
    <name evidence="3" type="ORF">MNBD_GAMMA20-2546</name>
</gene>
<dbReference type="PRINTS" id="PR00081">
    <property type="entry name" value="GDHRDH"/>
</dbReference>
<dbReference type="SUPFAM" id="SSF51735">
    <property type="entry name" value="NAD(P)-binding Rossmann-fold domains"/>
    <property type="match status" value="1"/>
</dbReference>
<dbReference type="GO" id="GO:0016491">
    <property type="term" value="F:oxidoreductase activity"/>
    <property type="evidence" value="ECO:0007669"/>
    <property type="project" value="UniProtKB-KW"/>
</dbReference>
<evidence type="ECO:0000256" key="2">
    <source>
        <dbReference type="ARBA" id="ARBA00023002"/>
    </source>
</evidence>
<accession>A0A3B1A1R7</accession>
<name>A0A3B1A1R7_9ZZZZ</name>
<dbReference type="Gene3D" id="3.40.50.720">
    <property type="entry name" value="NAD(P)-binding Rossmann-like Domain"/>
    <property type="match status" value="1"/>
</dbReference>
<evidence type="ECO:0000256" key="1">
    <source>
        <dbReference type="ARBA" id="ARBA00006484"/>
    </source>
</evidence>
<evidence type="ECO:0000313" key="3">
    <source>
        <dbReference type="EMBL" id="VAW99745.1"/>
    </source>
</evidence>